<dbReference type="PANTHER" id="PTHR37610">
    <property type="entry name" value="CCHC-TYPE DOMAIN-CONTAINING PROTEIN"/>
    <property type="match status" value="1"/>
</dbReference>
<dbReference type="AlphaFoldDB" id="A0A6J5UAJ9"/>
<feature type="domain" description="Retrotransposon Copia-like N-terminal" evidence="2">
    <location>
        <begin position="8"/>
        <end position="43"/>
    </location>
</feature>
<dbReference type="EMBL" id="CAEKDK010000003">
    <property type="protein sequence ID" value="CAB4272952.1"/>
    <property type="molecule type" value="Genomic_DNA"/>
</dbReference>
<gene>
    <name evidence="3" type="ORF">CURHAP_LOCUS19897</name>
</gene>
<dbReference type="Pfam" id="PF14244">
    <property type="entry name" value="Retrotran_gag_3"/>
    <property type="match status" value="1"/>
</dbReference>
<reference evidence="3 4" key="1">
    <citation type="submission" date="2020-05" db="EMBL/GenBank/DDBJ databases">
        <authorList>
            <person name="Campoy J."/>
            <person name="Schneeberger K."/>
            <person name="Spophaly S."/>
        </authorList>
    </citation>
    <scope>NUCLEOTIDE SEQUENCE [LARGE SCALE GENOMIC DNA]</scope>
    <source>
        <strain evidence="3">PruArmRojPasFocal</strain>
    </source>
</reference>
<dbReference type="InterPro" id="IPR029472">
    <property type="entry name" value="Copia-like_N"/>
</dbReference>
<organism evidence="3 4">
    <name type="scientific">Prunus armeniaca</name>
    <name type="common">Apricot</name>
    <name type="synonym">Armeniaca vulgaris</name>
    <dbReference type="NCBI Taxonomy" id="36596"/>
    <lineage>
        <taxon>Eukaryota</taxon>
        <taxon>Viridiplantae</taxon>
        <taxon>Streptophyta</taxon>
        <taxon>Embryophyta</taxon>
        <taxon>Tracheophyta</taxon>
        <taxon>Spermatophyta</taxon>
        <taxon>Magnoliopsida</taxon>
        <taxon>eudicotyledons</taxon>
        <taxon>Gunneridae</taxon>
        <taxon>Pentapetalae</taxon>
        <taxon>rosids</taxon>
        <taxon>fabids</taxon>
        <taxon>Rosales</taxon>
        <taxon>Rosaceae</taxon>
        <taxon>Amygdaloideae</taxon>
        <taxon>Amygdaleae</taxon>
        <taxon>Prunus</taxon>
    </lineage>
</organism>
<evidence type="ECO:0000259" key="2">
    <source>
        <dbReference type="Pfam" id="PF14244"/>
    </source>
</evidence>
<protein>
    <recommendedName>
        <fullName evidence="2">Retrotransposon Copia-like N-terminal domain-containing protein</fullName>
    </recommendedName>
</protein>
<evidence type="ECO:0000313" key="3">
    <source>
        <dbReference type="EMBL" id="CAB4272952.1"/>
    </source>
</evidence>
<name>A0A6J5UAJ9_PRUAR</name>
<evidence type="ECO:0000313" key="4">
    <source>
        <dbReference type="Proteomes" id="UP000507222"/>
    </source>
</evidence>
<feature type="compositionally biased region" description="Polar residues" evidence="1">
    <location>
        <begin position="190"/>
        <end position="211"/>
    </location>
</feature>
<accession>A0A6J5UAJ9</accession>
<feature type="region of interest" description="Disordered" evidence="1">
    <location>
        <begin position="174"/>
        <end position="211"/>
    </location>
</feature>
<proteinExistence type="predicted"/>
<evidence type="ECO:0000256" key="1">
    <source>
        <dbReference type="SAM" id="MobiDB-lite"/>
    </source>
</evidence>
<dbReference type="Proteomes" id="UP000507222">
    <property type="component" value="Unassembled WGS sequence"/>
</dbReference>
<sequence>MGIVCGEVLLNEFNYLPWSGAVTLALGGRSKLGFINGNFEAPDVSSPNYESWLCKDQLVMSWLLNSMEWKVAEIFSFYESSFHLWEAIKEMYGTQNNSTHVFQLKKDIASLQQEGKPFIQLLGSMKSMWNELEVMNMETKANTFEARAYMSNNKHAEEREYKGKRPDLKCHHCNNTGHPKFAKDTKGAQKRSQNSGYKANHATSSTDGPSNFTSNPVSLINEFAAYLQKKNGGDESKGVTNSRSENSIALLGKFAGFLAKSDKFWHEDIPDLVTKKTIGEGFYLNGLYYLSKDFQNRKGFHVESNLAQDQHLWH</sequence>
<dbReference type="PANTHER" id="PTHR37610:SF40">
    <property type="entry name" value="OS01G0909600 PROTEIN"/>
    <property type="match status" value="1"/>
</dbReference>